<evidence type="ECO:0000256" key="3">
    <source>
        <dbReference type="ARBA" id="ARBA00022843"/>
    </source>
</evidence>
<evidence type="ECO:0000259" key="6">
    <source>
        <dbReference type="PROSITE" id="PS50144"/>
    </source>
</evidence>
<dbReference type="PANTHER" id="PTHR10131">
    <property type="entry name" value="TNF RECEPTOR ASSOCIATED FACTOR"/>
    <property type="match status" value="1"/>
</dbReference>
<feature type="coiled-coil region" evidence="5">
    <location>
        <begin position="621"/>
        <end position="648"/>
    </location>
</feature>
<dbReference type="EnsemblMetazoa" id="CLYHEMT007697.1">
    <property type="protein sequence ID" value="CLYHEMP007697.1"/>
    <property type="gene ID" value="CLYHEMG007697"/>
</dbReference>
<dbReference type="SUPFAM" id="SSF49599">
    <property type="entry name" value="TRAF domain-like"/>
    <property type="match status" value="1"/>
</dbReference>
<keyword evidence="1" id="KW-1017">Isopeptide bond</keyword>
<dbReference type="InterPro" id="IPR008974">
    <property type="entry name" value="TRAF-like"/>
</dbReference>
<dbReference type="Proteomes" id="UP000594262">
    <property type="component" value="Unplaced"/>
</dbReference>
<dbReference type="PROSITE" id="PS50144">
    <property type="entry name" value="MATH"/>
    <property type="match status" value="1"/>
</dbReference>
<feature type="coiled-coil region" evidence="5">
    <location>
        <begin position="695"/>
        <end position="722"/>
    </location>
</feature>
<evidence type="ECO:0000256" key="4">
    <source>
        <dbReference type="ARBA" id="ARBA00023054"/>
    </source>
</evidence>
<evidence type="ECO:0000313" key="8">
    <source>
        <dbReference type="Proteomes" id="UP000594262"/>
    </source>
</evidence>
<keyword evidence="3" id="KW-0832">Ubl conjugation</keyword>
<feature type="domain" description="MATH" evidence="6">
    <location>
        <begin position="739"/>
        <end position="886"/>
    </location>
</feature>
<dbReference type="AlphaFoldDB" id="A0A7M5UXX3"/>
<dbReference type="OrthoDB" id="6499288at2759"/>
<dbReference type="FunFam" id="2.60.210.10:FF:000001">
    <property type="entry name" value="TNF receptor-associated factor"/>
    <property type="match status" value="1"/>
</dbReference>
<dbReference type="Gene3D" id="2.60.210.10">
    <property type="entry name" value="Apoptosis, Tumor Necrosis Factor Receptor Associated Protein 2, Chain A"/>
    <property type="match status" value="1"/>
</dbReference>
<keyword evidence="2" id="KW-0053">Apoptosis</keyword>
<evidence type="ECO:0000256" key="1">
    <source>
        <dbReference type="ARBA" id="ARBA00022499"/>
    </source>
</evidence>
<name>A0A7M5UXX3_9CNID</name>
<dbReference type="Pfam" id="PF21355">
    <property type="entry name" value="TRAF-mep_MATH"/>
    <property type="match status" value="1"/>
</dbReference>
<organism evidence="7 8">
    <name type="scientific">Clytia hemisphaerica</name>
    <dbReference type="NCBI Taxonomy" id="252671"/>
    <lineage>
        <taxon>Eukaryota</taxon>
        <taxon>Metazoa</taxon>
        <taxon>Cnidaria</taxon>
        <taxon>Hydrozoa</taxon>
        <taxon>Hydroidolina</taxon>
        <taxon>Leptothecata</taxon>
        <taxon>Obeliida</taxon>
        <taxon>Clytiidae</taxon>
        <taxon>Clytia</taxon>
    </lineage>
</organism>
<dbReference type="SMART" id="SM00061">
    <property type="entry name" value="MATH"/>
    <property type="match status" value="1"/>
</dbReference>
<accession>A0A7M5UXX3</accession>
<dbReference type="GO" id="GO:0005164">
    <property type="term" value="F:tumor necrosis factor receptor binding"/>
    <property type="evidence" value="ECO:0007669"/>
    <property type="project" value="TreeGrafter"/>
</dbReference>
<protein>
    <recommendedName>
        <fullName evidence="6">MATH domain-containing protein</fullName>
    </recommendedName>
</protein>
<dbReference type="InterPro" id="IPR049342">
    <property type="entry name" value="TRAF1-6_MATH_dom"/>
</dbReference>
<dbReference type="GO" id="GO:0009898">
    <property type="term" value="C:cytoplasmic side of plasma membrane"/>
    <property type="evidence" value="ECO:0007669"/>
    <property type="project" value="TreeGrafter"/>
</dbReference>
<dbReference type="PANTHER" id="PTHR10131:SF138">
    <property type="entry name" value="RE66324P"/>
    <property type="match status" value="1"/>
</dbReference>
<keyword evidence="4 5" id="KW-0175">Coiled coil</keyword>
<dbReference type="InterPro" id="IPR002083">
    <property type="entry name" value="MATH/TRAF_dom"/>
</dbReference>
<evidence type="ECO:0000313" key="7">
    <source>
        <dbReference type="EnsemblMetazoa" id="CLYHEMP007697.1"/>
    </source>
</evidence>
<reference evidence="7" key="1">
    <citation type="submission" date="2021-01" db="UniProtKB">
        <authorList>
            <consortium name="EnsemblMetazoa"/>
        </authorList>
    </citation>
    <scope>IDENTIFICATION</scope>
</reference>
<dbReference type="GO" id="GO:0043122">
    <property type="term" value="P:regulation of canonical NF-kappaB signal transduction"/>
    <property type="evidence" value="ECO:0007669"/>
    <property type="project" value="TreeGrafter"/>
</dbReference>
<evidence type="ECO:0000256" key="2">
    <source>
        <dbReference type="ARBA" id="ARBA00022703"/>
    </source>
</evidence>
<sequence>EKAKNKNTMFKLDQDTLKLRPKAIDALKCTPTKSLYQQILNQTTSIQNNEQRFNLGNGQNFNDPIQAAELLLEREYGDSFLFLPTKHDPILIPPFFISTKKIDANIQDRLKSIANNLQRDQPKYWFTIELKAFVCVIEANKDIGISKAKFGSWILNIKIMYLLSDYSKESFVHIESKSTCDVQTFLASCFSYLPLNDTLRYLLEELSKEDDVNNVLKMVDNLLGKTSLVEDPALKWLFEMQFSDIRGENIEEWFIDQLWEMEMNDILREIVILNLANINSGSDKKVKEFDLFIISWSRKLIINVNVKRKLSENVFEQFEKSHKFLEEQLGDQLGAGWIFFPVVCVGKNIAELSSPDHHHITMNTCLKTWLENVIKNFPLVQDTESLGQLRNALKFIIFPMHMSKKYIPSQTKISCWSEHIKSAYESISHSDSLLFYSKLQLSILNSDHSRLIIISPGFGAGETILLREKAMLLAKQNDHLSGKVMYVESNTMKDAISSESTLTLRKSGVMVEFMRPDLFRLILQNKSKAVFLDEYMINKDSDIYLLDQLAKYLEVLWVVPSSESFLVNFKEKLETNFEILDVSLNFGDGKAEPEKKKFEGNPEIEVFTEYQSNENKKKDDVKQMKKDISKVSKELNDAKSSAERTKNAVLEDSNAVLESFMNTVIHMTSVLSLIKMPSKGDESTQNLSSFASQQFKDIDNQVKKNQKEVDQLNNTIVNVSQNLASVDMRHQLHENTSFTGHMIWKIDNLEHRFTQAIIGRTTALHSAPCYITKYGYKFCARLYLTGDGLGKGTHASLYFVLMKSEFDVLLEWPFKKHITFTLINQDNTERNIVETFNTDVNSSSFKRPTKQMNIASGCPYFAKQDKLRKPELGFVKDGCIYIDINVRNQAN</sequence>
<proteinExistence type="predicted"/>
<dbReference type="GO" id="GO:0006915">
    <property type="term" value="P:apoptotic process"/>
    <property type="evidence" value="ECO:0007669"/>
    <property type="project" value="UniProtKB-KW"/>
</dbReference>
<evidence type="ECO:0000256" key="5">
    <source>
        <dbReference type="SAM" id="Coils"/>
    </source>
</evidence>
<keyword evidence="8" id="KW-1185">Reference proteome</keyword>